<feature type="domain" description="C2H2-type" evidence="11">
    <location>
        <begin position="439"/>
        <end position="463"/>
    </location>
</feature>
<feature type="domain" description="C2H2-type" evidence="11">
    <location>
        <begin position="379"/>
        <end position="407"/>
    </location>
</feature>
<sequence length="469" mass="54940">MWHHKKFSSFRFNCSYCPYSTDNNTNFKKHAAVHNSDRHHVCDICGYYGRLVCTTCGKVFTTGSTLSRHRLWHHRSEDDKLRFNCKLCPYASNISSHFKAHLSVHDPTRKFACKICGPFSRLTCINCGKIFSAAATLSRHQIWHHKCADDIFKYNCSLCPYATNHTNRFKSHKLVHDPDRKYICKECGNGFTNTQSLKCHELIHTGEFNLDTMKRRFTHLMCTKCSKLFASKTTLVRHQLWHHKSLTDKFRYNCEKCPYATNTSSHFKGHYLMHDPSRKFVCEYCVDFKNCFPLPLIRTTYTACTVCDKWFSSGSTLNKHKVWHHKNLFPPFKYSCKHCPYATDNKTNFKTHFEVHSRDREFWCPTCGNGFKRIASLRSICKACNTWFISNSKLSKHKLWHHKSECPRYRFNCKLCPYASNVSSNLQAHEQVHLPDRPYECEYCGNRFKALSNLHSHVTIHAGFPISFK</sequence>
<feature type="domain" description="C2H2-type" evidence="11">
    <location>
        <begin position="334"/>
        <end position="361"/>
    </location>
</feature>
<evidence type="ECO:0000256" key="2">
    <source>
        <dbReference type="ARBA" id="ARBA00022723"/>
    </source>
</evidence>
<dbReference type="Gene3D" id="3.30.160.60">
    <property type="entry name" value="Classic Zinc Finger"/>
    <property type="match status" value="7"/>
</dbReference>
<feature type="domain" description="C2H2-type" evidence="11">
    <location>
        <begin position="182"/>
        <end position="209"/>
    </location>
</feature>
<dbReference type="PROSITE" id="PS00028">
    <property type="entry name" value="ZINC_FINGER_C2H2_1"/>
    <property type="match status" value="6"/>
</dbReference>
<name>A0A8X6PH81_NEPPI</name>
<feature type="domain" description="C2H2-type" evidence="11">
    <location>
        <begin position="220"/>
        <end position="248"/>
    </location>
</feature>
<evidence type="ECO:0000256" key="8">
    <source>
        <dbReference type="ARBA" id="ARBA00023163"/>
    </source>
</evidence>
<gene>
    <name evidence="12" type="primary">NCL1_42937</name>
    <name evidence="12" type="ORF">NPIL_385762</name>
</gene>
<evidence type="ECO:0000256" key="7">
    <source>
        <dbReference type="ARBA" id="ARBA00023125"/>
    </source>
</evidence>
<evidence type="ECO:0000256" key="3">
    <source>
        <dbReference type="ARBA" id="ARBA00022737"/>
    </source>
</evidence>
<feature type="domain" description="C2H2-type" evidence="11">
    <location>
        <begin position="154"/>
        <end position="181"/>
    </location>
</feature>
<evidence type="ECO:0000313" key="12">
    <source>
        <dbReference type="EMBL" id="GFT68022.1"/>
    </source>
</evidence>
<comment type="caution">
    <text evidence="12">The sequence shown here is derived from an EMBL/GenBank/DDBJ whole genome shotgun (WGS) entry which is preliminary data.</text>
</comment>
<dbReference type="PANTHER" id="PTHR24390">
    <property type="entry name" value="ZINC FINGER PROTEIN"/>
    <property type="match status" value="1"/>
</dbReference>
<keyword evidence="7" id="KW-0238">DNA-binding</keyword>
<dbReference type="AlphaFoldDB" id="A0A8X6PH81"/>
<keyword evidence="4 10" id="KW-0863">Zinc-finger</keyword>
<dbReference type="Pfam" id="PF13894">
    <property type="entry name" value="zf-C2H2_4"/>
    <property type="match status" value="1"/>
</dbReference>
<dbReference type="Pfam" id="PF00096">
    <property type="entry name" value="zf-C2H2"/>
    <property type="match status" value="2"/>
</dbReference>
<keyword evidence="6" id="KW-0805">Transcription regulation</keyword>
<protein>
    <submittedName>
        <fullName evidence="12">Zinc finger protein</fullName>
    </submittedName>
</protein>
<keyword evidence="3" id="KW-0677">Repeat</keyword>
<dbReference type="FunFam" id="3.30.160.60:FF:000030">
    <property type="entry name" value="Zinc finger protein 628"/>
    <property type="match status" value="1"/>
</dbReference>
<feature type="domain" description="C2H2-type" evidence="11">
    <location>
        <begin position="12"/>
        <end position="39"/>
    </location>
</feature>
<dbReference type="OrthoDB" id="6434074at2759"/>
<dbReference type="EMBL" id="BMAW01020412">
    <property type="protein sequence ID" value="GFT68022.1"/>
    <property type="molecule type" value="Genomic_DNA"/>
</dbReference>
<evidence type="ECO:0000256" key="6">
    <source>
        <dbReference type="ARBA" id="ARBA00023015"/>
    </source>
</evidence>
<feature type="domain" description="C2H2-type" evidence="11">
    <location>
        <begin position="302"/>
        <end position="330"/>
    </location>
</feature>
<accession>A0A8X6PH81</accession>
<keyword evidence="13" id="KW-1185">Reference proteome</keyword>
<dbReference type="PANTHER" id="PTHR24390:SF237">
    <property type="entry name" value="FI23536P1-RELATED"/>
    <property type="match status" value="1"/>
</dbReference>
<feature type="domain" description="C2H2-type" evidence="11">
    <location>
        <begin position="122"/>
        <end position="144"/>
    </location>
</feature>
<evidence type="ECO:0000256" key="1">
    <source>
        <dbReference type="ARBA" id="ARBA00004123"/>
    </source>
</evidence>
<dbReference type="SUPFAM" id="SSF57667">
    <property type="entry name" value="beta-beta-alpha zinc fingers"/>
    <property type="match status" value="5"/>
</dbReference>
<feature type="domain" description="C2H2-type" evidence="11">
    <location>
        <begin position="411"/>
        <end position="438"/>
    </location>
</feature>
<dbReference type="InterPro" id="IPR013087">
    <property type="entry name" value="Znf_C2H2_type"/>
</dbReference>
<dbReference type="Proteomes" id="UP000887013">
    <property type="component" value="Unassembled WGS sequence"/>
</dbReference>
<keyword evidence="9" id="KW-0539">Nucleus</keyword>
<proteinExistence type="predicted"/>
<keyword evidence="5" id="KW-0862">Zinc</keyword>
<evidence type="ECO:0000256" key="10">
    <source>
        <dbReference type="PROSITE-ProRule" id="PRU00042"/>
    </source>
</evidence>
<dbReference type="PROSITE" id="PS50157">
    <property type="entry name" value="ZINC_FINGER_C2H2_2"/>
    <property type="match status" value="12"/>
</dbReference>
<evidence type="ECO:0000259" key="11">
    <source>
        <dbReference type="PROSITE" id="PS50157"/>
    </source>
</evidence>
<keyword evidence="8" id="KW-0804">Transcription</keyword>
<dbReference type="GO" id="GO:0000978">
    <property type="term" value="F:RNA polymerase II cis-regulatory region sequence-specific DNA binding"/>
    <property type="evidence" value="ECO:0007669"/>
    <property type="project" value="TreeGrafter"/>
</dbReference>
<reference evidence="12" key="1">
    <citation type="submission" date="2020-08" db="EMBL/GenBank/DDBJ databases">
        <title>Multicomponent nature underlies the extraordinary mechanical properties of spider dragline silk.</title>
        <authorList>
            <person name="Kono N."/>
            <person name="Nakamura H."/>
            <person name="Mori M."/>
            <person name="Yoshida Y."/>
            <person name="Ohtoshi R."/>
            <person name="Malay A.D."/>
            <person name="Moran D.A.P."/>
            <person name="Tomita M."/>
            <person name="Numata K."/>
            <person name="Arakawa K."/>
        </authorList>
    </citation>
    <scope>NUCLEOTIDE SEQUENCE</scope>
</reference>
<feature type="domain" description="C2H2-type" evidence="11">
    <location>
        <begin position="252"/>
        <end position="279"/>
    </location>
</feature>
<dbReference type="GO" id="GO:0005634">
    <property type="term" value="C:nucleus"/>
    <property type="evidence" value="ECO:0007669"/>
    <property type="project" value="UniProtKB-SubCell"/>
</dbReference>
<comment type="subcellular location">
    <subcellularLocation>
        <location evidence="1">Nucleus</location>
    </subcellularLocation>
</comment>
<evidence type="ECO:0000256" key="5">
    <source>
        <dbReference type="ARBA" id="ARBA00022833"/>
    </source>
</evidence>
<dbReference type="InterPro" id="IPR036236">
    <property type="entry name" value="Znf_C2H2_sf"/>
</dbReference>
<dbReference type="GO" id="GO:0008270">
    <property type="term" value="F:zinc ion binding"/>
    <property type="evidence" value="ECO:0007669"/>
    <property type="project" value="UniProtKB-KW"/>
</dbReference>
<organism evidence="12 13">
    <name type="scientific">Nephila pilipes</name>
    <name type="common">Giant wood spider</name>
    <name type="synonym">Nephila maculata</name>
    <dbReference type="NCBI Taxonomy" id="299642"/>
    <lineage>
        <taxon>Eukaryota</taxon>
        <taxon>Metazoa</taxon>
        <taxon>Ecdysozoa</taxon>
        <taxon>Arthropoda</taxon>
        <taxon>Chelicerata</taxon>
        <taxon>Arachnida</taxon>
        <taxon>Araneae</taxon>
        <taxon>Araneomorphae</taxon>
        <taxon>Entelegynae</taxon>
        <taxon>Araneoidea</taxon>
        <taxon>Nephilidae</taxon>
        <taxon>Nephila</taxon>
    </lineage>
</organism>
<dbReference type="GO" id="GO:0003700">
    <property type="term" value="F:DNA-binding transcription factor activity"/>
    <property type="evidence" value="ECO:0007669"/>
    <property type="project" value="TreeGrafter"/>
</dbReference>
<evidence type="ECO:0000256" key="9">
    <source>
        <dbReference type="ARBA" id="ARBA00023242"/>
    </source>
</evidence>
<keyword evidence="2" id="KW-0479">Metal-binding</keyword>
<feature type="domain" description="C2H2-type" evidence="11">
    <location>
        <begin position="51"/>
        <end position="79"/>
    </location>
</feature>
<dbReference type="GO" id="GO:0006357">
    <property type="term" value="P:regulation of transcription by RNA polymerase II"/>
    <property type="evidence" value="ECO:0007669"/>
    <property type="project" value="TreeGrafter"/>
</dbReference>
<evidence type="ECO:0000256" key="4">
    <source>
        <dbReference type="ARBA" id="ARBA00022771"/>
    </source>
</evidence>
<dbReference type="SMART" id="SM00355">
    <property type="entry name" value="ZnF_C2H2"/>
    <property type="match status" value="13"/>
</dbReference>
<evidence type="ECO:0000313" key="13">
    <source>
        <dbReference type="Proteomes" id="UP000887013"/>
    </source>
</evidence>